<name>A0AAD2JZA9_9AGAR</name>
<proteinExistence type="predicted"/>
<gene>
    <name evidence="2" type="ORF">MYCIT1_LOCUS14447</name>
</gene>
<feature type="compositionally biased region" description="Basic and acidic residues" evidence="1">
    <location>
        <begin position="190"/>
        <end position="205"/>
    </location>
</feature>
<evidence type="ECO:0000256" key="1">
    <source>
        <dbReference type="SAM" id="MobiDB-lite"/>
    </source>
</evidence>
<keyword evidence="3" id="KW-1185">Reference proteome</keyword>
<dbReference type="EMBL" id="CAVNYO010000160">
    <property type="protein sequence ID" value="CAK5270222.1"/>
    <property type="molecule type" value="Genomic_DNA"/>
</dbReference>
<feature type="region of interest" description="Disordered" evidence="1">
    <location>
        <begin position="154"/>
        <end position="236"/>
    </location>
</feature>
<dbReference type="AlphaFoldDB" id="A0AAD2JZA9"/>
<reference evidence="2" key="1">
    <citation type="submission" date="2023-11" db="EMBL/GenBank/DDBJ databases">
        <authorList>
            <person name="De Vega J J."/>
            <person name="De Vega J J."/>
        </authorList>
    </citation>
    <scope>NUCLEOTIDE SEQUENCE</scope>
</reference>
<evidence type="ECO:0000313" key="2">
    <source>
        <dbReference type="EMBL" id="CAK5270222.1"/>
    </source>
</evidence>
<feature type="region of interest" description="Disordered" evidence="1">
    <location>
        <begin position="124"/>
        <end position="143"/>
    </location>
</feature>
<accession>A0AAD2JZA9</accession>
<dbReference type="Proteomes" id="UP001295794">
    <property type="component" value="Unassembled WGS sequence"/>
</dbReference>
<comment type="caution">
    <text evidence="2">The sequence shown here is derived from an EMBL/GenBank/DDBJ whole genome shotgun (WGS) entry which is preliminary data.</text>
</comment>
<feature type="compositionally biased region" description="Basic and acidic residues" evidence="1">
    <location>
        <begin position="166"/>
        <end position="175"/>
    </location>
</feature>
<organism evidence="2 3">
    <name type="scientific">Mycena citricolor</name>
    <dbReference type="NCBI Taxonomy" id="2018698"/>
    <lineage>
        <taxon>Eukaryota</taxon>
        <taxon>Fungi</taxon>
        <taxon>Dikarya</taxon>
        <taxon>Basidiomycota</taxon>
        <taxon>Agaricomycotina</taxon>
        <taxon>Agaricomycetes</taxon>
        <taxon>Agaricomycetidae</taxon>
        <taxon>Agaricales</taxon>
        <taxon>Marasmiineae</taxon>
        <taxon>Mycenaceae</taxon>
        <taxon>Mycena</taxon>
    </lineage>
</organism>
<evidence type="ECO:0000313" key="3">
    <source>
        <dbReference type="Proteomes" id="UP001295794"/>
    </source>
</evidence>
<sequence length="267" mass="29900">MHSPSTESFFFHPNFVRASSPIEIPRRTDEMQAGTRNTGSSERPLSPELIFELELASWDSALNTNYTYGLTLTRSPQEDSGALLYTFPRVSSRHAGHADLALPLASQVLAPIPIAHQVIHRKIETPPSHNCDGARPHLPSDPSHAIRAVPVHRIAGFTPEPSPSPSEREPRENPHSDSAFCPSDSVASQRHSEWQTKNVSSKDGRSSQPETRGSRRHRPAPLRRSSSTSHHGWQDEDSFANFLRRRLESRFRPVVYHSFRSGDLQAK</sequence>
<protein>
    <submittedName>
        <fullName evidence="2">Uncharacterized protein</fullName>
    </submittedName>
</protein>